<dbReference type="EMBL" id="VBPA01000094">
    <property type="protein sequence ID" value="TMQ71867.1"/>
    <property type="molecule type" value="Genomic_DNA"/>
</dbReference>
<feature type="domain" description="HTH tetR-type" evidence="3">
    <location>
        <begin position="1"/>
        <end position="39"/>
    </location>
</feature>
<dbReference type="SUPFAM" id="SSF56601">
    <property type="entry name" value="beta-lactamase/transpeptidase-like"/>
    <property type="match status" value="1"/>
</dbReference>
<dbReference type="PANTHER" id="PTHR43283:SF7">
    <property type="entry name" value="BETA-LACTAMASE-RELATED DOMAIN-CONTAINING PROTEIN"/>
    <property type="match status" value="1"/>
</dbReference>
<dbReference type="GO" id="GO:0003677">
    <property type="term" value="F:DNA binding"/>
    <property type="evidence" value="ECO:0007669"/>
    <property type="project" value="UniProtKB-UniRule"/>
</dbReference>
<comment type="caution">
    <text evidence="4">The sequence shown here is derived from an EMBL/GenBank/DDBJ whole genome shotgun (WGS) entry which is preliminary data.</text>
</comment>
<dbReference type="Pfam" id="PF00144">
    <property type="entry name" value="Beta-lactamase"/>
    <property type="match status" value="1"/>
</dbReference>
<accession>A0A538U7M9</accession>
<name>A0A538U7M9_UNCEI</name>
<gene>
    <name evidence="4" type="ORF">E6K80_04265</name>
</gene>
<dbReference type="PANTHER" id="PTHR43283">
    <property type="entry name" value="BETA-LACTAMASE-RELATED"/>
    <property type="match status" value="1"/>
</dbReference>
<evidence type="ECO:0000256" key="1">
    <source>
        <dbReference type="ARBA" id="ARBA00023125"/>
    </source>
</evidence>
<dbReference type="Gene3D" id="1.10.357.10">
    <property type="entry name" value="Tetracycline Repressor, domain 2"/>
    <property type="match status" value="1"/>
</dbReference>
<dbReference type="InterPro" id="IPR001466">
    <property type="entry name" value="Beta-lactam-related"/>
</dbReference>
<evidence type="ECO:0000256" key="2">
    <source>
        <dbReference type="PROSITE-ProRule" id="PRU00335"/>
    </source>
</evidence>
<dbReference type="SUPFAM" id="SSF46689">
    <property type="entry name" value="Homeodomain-like"/>
    <property type="match status" value="1"/>
</dbReference>
<feature type="DNA-binding region" description="H-T-H motif" evidence="2">
    <location>
        <begin position="2"/>
        <end position="21"/>
    </location>
</feature>
<keyword evidence="1 2" id="KW-0238">DNA-binding</keyword>
<dbReference type="PROSITE" id="PS50977">
    <property type="entry name" value="HTH_TETR_2"/>
    <property type="match status" value="1"/>
</dbReference>
<evidence type="ECO:0000313" key="5">
    <source>
        <dbReference type="Proteomes" id="UP000319836"/>
    </source>
</evidence>
<dbReference type="InterPro" id="IPR001647">
    <property type="entry name" value="HTH_TetR"/>
</dbReference>
<dbReference type="InterPro" id="IPR012338">
    <property type="entry name" value="Beta-lactam/transpept-like"/>
</dbReference>
<dbReference type="InterPro" id="IPR050789">
    <property type="entry name" value="Diverse_Enzym_Activities"/>
</dbReference>
<dbReference type="Proteomes" id="UP000319836">
    <property type="component" value="Unassembled WGS sequence"/>
</dbReference>
<dbReference type="InterPro" id="IPR009057">
    <property type="entry name" value="Homeodomain-like_sf"/>
</dbReference>
<sequence>MRVEVLARTLGVTKGSFYWHFRDRRELMEILLREWEEEAQILTDALKTASPIGALPAIVQDLGRRNLSSERGESPSDAAIFSWAALDSHVAKRTERAERRRMQLFRKLIGKRDLADLFYYAYHGFLLRRRRVPSAAGDWAALSRMALKVLTPKAGKLRVRATRLASIAALATLACTLHGCTTMRIIRHRDPSSDRPRAIFPQRVVHHSEQPTPWVIAGPQHVNFDTVTVRDVDFQMRSLSDYLQRRQVRAFVIIKDDTILYERYFHGYGPATTSSSFSVAKSVTSALLGVTLERGAIRSLDDLATNYVPDLARTPAYAGVTLRHLLGMQSGVAYTRTNGKALHDLRSDDARFYYTNHREQALMEQHREDPPGAGWAYKDSDAEALGWVLQRATGKTMAQQLEEGIWRPMGAEHDASWDLDHRGGRENVSSGLNATARDFARLGRLYLGGGAFGGHQILPRDWVAASTTLDTSRTEPEVVTWWQMQYQHYWWIPMQN</sequence>
<proteinExistence type="predicted"/>
<protein>
    <submittedName>
        <fullName evidence="4">TetR family transcriptional regulator</fullName>
    </submittedName>
</protein>
<evidence type="ECO:0000259" key="3">
    <source>
        <dbReference type="PROSITE" id="PS50977"/>
    </source>
</evidence>
<evidence type="ECO:0000313" key="4">
    <source>
        <dbReference type="EMBL" id="TMQ71867.1"/>
    </source>
</evidence>
<organism evidence="4 5">
    <name type="scientific">Eiseniibacteriota bacterium</name>
    <dbReference type="NCBI Taxonomy" id="2212470"/>
    <lineage>
        <taxon>Bacteria</taxon>
        <taxon>Candidatus Eiseniibacteriota</taxon>
    </lineage>
</organism>
<reference evidence="4 5" key="1">
    <citation type="journal article" date="2019" name="Nat. Microbiol.">
        <title>Mediterranean grassland soil C-N compound turnover is dependent on rainfall and depth, and is mediated by genomically divergent microorganisms.</title>
        <authorList>
            <person name="Diamond S."/>
            <person name="Andeer P.F."/>
            <person name="Li Z."/>
            <person name="Crits-Christoph A."/>
            <person name="Burstein D."/>
            <person name="Anantharaman K."/>
            <person name="Lane K.R."/>
            <person name="Thomas B.C."/>
            <person name="Pan C."/>
            <person name="Northen T.R."/>
            <person name="Banfield J.F."/>
        </authorList>
    </citation>
    <scope>NUCLEOTIDE SEQUENCE [LARGE SCALE GENOMIC DNA]</scope>
    <source>
        <strain evidence="4">WS_10</strain>
    </source>
</reference>
<dbReference type="Gene3D" id="3.40.710.10">
    <property type="entry name" value="DD-peptidase/beta-lactamase superfamily"/>
    <property type="match status" value="1"/>
</dbReference>
<dbReference type="AlphaFoldDB" id="A0A538U7M9"/>